<keyword evidence="3 6" id="KW-0812">Transmembrane</keyword>
<dbReference type="GO" id="GO:0016020">
    <property type="term" value="C:membrane"/>
    <property type="evidence" value="ECO:0007669"/>
    <property type="project" value="UniProtKB-SubCell"/>
</dbReference>
<evidence type="ECO:0000256" key="2">
    <source>
        <dbReference type="ARBA" id="ARBA00022448"/>
    </source>
</evidence>
<dbReference type="PANTHER" id="PTHR43791">
    <property type="entry name" value="PERMEASE-RELATED"/>
    <property type="match status" value="1"/>
</dbReference>
<dbReference type="SUPFAM" id="SSF103473">
    <property type="entry name" value="MFS general substrate transporter"/>
    <property type="match status" value="1"/>
</dbReference>
<keyword evidence="4 6" id="KW-1133">Transmembrane helix</keyword>
<protein>
    <submittedName>
        <fullName evidence="8">Putative high-affinity nicotinic acid transporter protein</fullName>
    </submittedName>
</protein>
<organism evidence="8 9">
    <name type="scientific">Eutypa lata (strain UCR-EL1)</name>
    <name type="common">Grapevine dieback disease fungus</name>
    <name type="synonym">Eutypa armeniacae</name>
    <dbReference type="NCBI Taxonomy" id="1287681"/>
    <lineage>
        <taxon>Eukaryota</taxon>
        <taxon>Fungi</taxon>
        <taxon>Dikarya</taxon>
        <taxon>Ascomycota</taxon>
        <taxon>Pezizomycotina</taxon>
        <taxon>Sordariomycetes</taxon>
        <taxon>Xylariomycetidae</taxon>
        <taxon>Xylariales</taxon>
        <taxon>Diatrypaceae</taxon>
        <taxon>Eutypa</taxon>
    </lineage>
</organism>
<feature type="transmembrane region" description="Helical" evidence="6">
    <location>
        <begin position="59"/>
        <end position="75"/>
    </location>
</feature>
<dbReference type="EMBL" id="KB707010">
    <property type="protein sequence ID" value="EMR64759.1"/>
    <property type="molecule type" value="Genomic_DNA"/>
</dbReference>
<dbReference type="PROSITE" id="PS50850">
    <property type="entry name" value="MFS"/>
    <property type="match status" value="1"/>
</dbReference>
<feature type="transmembrane region" description="Helical" evidence="6">
    <location>
        <begin position="95"/>
        <end position="114"/>
    </location>
</feature>
<feature type="transmembrane region" description="Helical" evidence="6">
    <location>
        <begin position="126"/>
        <end position="144"/>
    </location>
</feature>
<dbReference type="OMA" id="HEIEFLA"/>
<name>M7SES7_EUTLA</name>
<dbReference type="OrthoDB" id="2962993at2759"/>
<accession>M7SES7</accession>
<feature type="transmembrane region" description="Helical" evidence="6">
    <location>
        <begin position="175"/>
        <end position="195"/>
    </location>
</feature>
<evidence type="ECO:0000256" key="1">
    <source>
        <dbReference type="ARBA" id="ARBA00004141"/>
    </source>
</evidence>
<dbReference type="eggNOG" id="KOG2533">
    <property type="taxonomic scope" value="Eukaryota"/>
</dbReference>
<keyword evidence="5 6" id="KW-0472">Membrane</keyword>
<evidence type="ECO:0000256" key="6">
    <source>
        <dbReference type="SAM" id="Phobius"/>
    </source>
</evidence>
<gene>
    <name evidence="8" type="ORF">UCREL1_8288</name>
</gene>
<dbReference type="InterPro" id="IPR036259">
    <property type="entry name" value="MFS_trans_sf"/>
</dbReference>
<keyword evidence="2" id="KW-0813">Transport</keyword>
<dbReference type="HOGENOM" id="CLU_001265_0_2_1"/>
<dbReference type="Proteomes" id="UP000012174">
    <property type="component" value="Unassembled WGS sequence"/>
</dbReference>
<dbReference type="InterPro" id="IPR011701">
    <property type="entry name" value="MFS"/>
</dbReference>
<dbReference type="Gene3D" id="1.20.1250.20">
    <property type="entry name" value="MFS general substrate transporter like domains"/>
    <property type="match status" value="1"/>
</dbReference>
<keyword evidence="9" id="KW-1185">Reference proteome</keyword>
<evidence type="ECO:0000256" key="5">
    <source>
        <dbReference type="ARBA" id="ARBA00023136"/>
    </source>
</evidence>
<evidence type="ECO:0000256" key="4">
    <source>
        <dbReference type="ARBA" id="ARBA00022989"/>
    </source>
</evidence>
<dbReference type="Pfam" id="PF07690">
    <property type="entry name" value="MFS_1"/>
    <property type="match status" value="1"/>
</dbReference>
<feature type="transmembrane region" description="Helical" evidence="6">
    <location>
        <begin position="207"/>
        <end position="229"/>
    </location>
</feature>
<dbReference type="PANTHER" id="PTHR43791:SF18">
    <property type="entry name" value="NICOTINIC ACID TRANSPORTER TNA1, PUTATIVE (AFU_ORTHOLOGUE AFUA_3G03820)-RELATED"/>
    <property type="match status" value="1"/>
</dbReference>
<proteinExistence type="predicted"/>
<evidence type="ECO:0000256" key="3">
    <source>
        <dbReference type="ARBA" id="ARBA00022692"/>
    </source>
</evidence>
<dbReference type="GO" id="GO:0022857">
    <property type="term" value="F:transmembrane transporter activity"/>
    <property type="evidence" value="ECO:0007669"/>
    <property type="project" value="InterPro"/>
</dbReference>
<feature type="domain" description="Major facilitator superfamily (MFS) profile" evidence="7">
    <location>
        <begin position="59"/>
        <end position="303"/>
    </location>
</feature>
<evidence type="ECO:0000313" key="8">
    <source>
        <dbReference type="EMBL" id="EMR64759.1"/>
    </source>
</evidence>
<comment type="subcellular location">
    <subcellularLocation>
        <location evidence="1">Membrane</location>
        <topology evidence="1">Multi-pass membrane protein</topology>
    </subcellularLocation>
</comment>
<dbReference type="FunFam" id="1.20.1250.20:FF:000034">
    <property type="entry name" value="MFS general substrate transporter"/>
    <property type="match status" value="1"/>
</dbReference>
<evidence type="ECO:0000313" key="9">
    <source>
        <dbReference type="Proteomes" id="UP000012174"/>
    </source>
</evidence>
<dbReference type="AlphaFoldDB" id="M7SES7"/>
<dbReference type="KEGG" id="ela:UCREL1_8288"/>
<evidence type="ECO:0000259" key="7">
    <source>
        <dbReference type="PROSITE" id="PS50850"/>
    </source>
</evidence>
<dbReference type="InterPro" id="IPR020846">
    <property type="entry name" value="MFS_dom"/>
</dbReference>
<sequence>MTSSPDTIAPVKVEYGHNEHGLREEIDRIDAVATAPGTTFESFAHLDEKKILRKMDIRLIPMLALLYLLSFLDRGNIGNAKIEGLQEDLGMTADQYNWCLTAFFFTYAAFEVPSNLLLKKLRPSRWLPIIMIAWGTVMTLMGIVKDFNGLLIARLFLGVTEAGLNEELVNEDSQALFFSAASIAGAFSGLLAFAIAKMDGIGNLEGWRWIFILEGIVTVIVAVLAFFVLHDFPETATFLTEEERAFVVFRLKYQGQVQSKELGRPMVAQAEEFEWTYVWSAFKDWQIWVNVFVYWGVHIDVKP</sequence>
<reference evidence="9" key="1">
    <citation type="journal article" date="2013" name="Genome Announc.">
        <title>Draft genome sequence of the grapevine dieback fungus Eutypa lata UCR-EL1.</title>
        <authorList>
            <person name="Blanco-Ulate B."/>
            <person name="Rolshausen P.E."/>
            <person name="Cantu D."/>
        </authorList>
    </citation>
    <scope>NUCLEOTIDE SEQUENCE [LARGE SCALE GENOMIC DNA]</scope>
    <source>
        <strain evidence="9">UCR-EL1</strain>
    </source>
</reference>